<evidence type="ECO:0000256" key="2">
    <source>
        <dbReference type="ARBA" id="ARBA00023125"/>
    </source>
</evidence>
<reference evidence="7" key="1">
    <citation type="journal article" date="2014" name="Int. J. Syst. Evol. Microbiol.">
        <title>Complete genome sequence of Corynebacterium casei LMG S-19264T (=DSM 44701T), isolated from a smear-ripened cheese.</title>
        <authorList>
            <consortium name="US DOE Joint Genome Institute (JGI-PGF)"/>
            <person name="Walter F."/>
            <person name="Albersmeier A."/>
            <person name="Kalinowski J."/>
            <person name="Ruckert C."/>
        </authorList>
    </citation>
    <scope>NUCLEOTIDE SEQUENCE</scope>
    <source>
        <strain evidence="7">CGMCC 1.12987</strain>
    </source>
</reference>
<accession>A0A917FSE2</accession>
<protein>
    <submittedName>
        <fullName evidence="7">DNA-binding response regulator</fullName>
    </submittedName>
</protein>
<evidence type="ECO:0000313" key="7">
    <source>
        <dbReference type="EMBL" id="GGG01420.1"/>
    </source>
</evidence>
<dbReference type="PANTHER" id="PTHR43280">
    <property type="entry name" value="ARAC-FAMILY TRANSCRIPTIONAL REGULATOR"/>
    <property type="match status" value="1"/>
</dbReference>
<comment type="caution">
    <text evidence="7">The sequence shown here is derived from an EMBL/GenBank/DDBJ whole genome shotgun (WGS) entry which is preliminary data.</text>
</comment>
<dbReference type="CDD" id="cd17536">
    <property type="entry name" value="REC_YesN-like"/>
    <property type="match status" value="1"/>
</dbReference>
<dbReference type="RefSeq" id="WP_188530746.1">
    <property type="nucleotide sequence ID" value="NZ_BMGR01000005.1"/>
</dbReference>
<evidence type="ECO:0000256" key="1">
    <source>
        <dbReference type="ARBA" id="ARBA00023015"/>
    </source>
</evidence>
<keyword evidence="4" id="KW-0597">Phosphoprotein</keyword>
<gene>
    <name evidence="7" type="ORF">GCM10010916_18190</name>
</gene>
<keyword evidence="2 7" id="KW-0238">DNA-binding</keyword>
<keyword evidence="1" id="KW-0805">Transcription regulation</keyword>
<dbReference type="SUPFAM" id="SSF52172">
    <property type="entry name" value="CheY-like"/>
    <property type="match status" value="1"/>
</dbReference>
<keyword evidence="8" id="KW-1185">Reference proteome</keyword>
<dbReference type="SUPFAM" id="SSF46689">
    <property type="entry name" value="Homeodomain-like"/>
    <property type="match status" value="2"/>
</dbReference>
<organism evidence="7 8">
    <name type="scientific">Paenibacillus abyssi</name>
    <dbReference type="NCBI Taxonomy" id="1340531"/>
    <lineage>
        <taxon>Bacteria</taxon>
        <taxon>Bacillati</taxon>
        <taxon>Bacillota</taxon>
        <taxon>Bacilli</taxon>
        <taxon>Bacillales</taxon>
        <taxon>Paenibacillaceae</taxon>
        <taxon>Paenibacillus</taxon>
    </lineage>
</organism>
<dbReference type="Pfam" id="PF12833">
    <property type="entry name" value="HTH_18"/>
    <property type="match status" value="1"/>
</dbReference>
<keyword evidence="3" id="KW-0804">Transcription</keyword>
<dbReference type="InterPro" id="IPR020449">
    <property type="entry name" value="Tscrpt_reg_AraC-type_HTH"/>
</dbReference>
<dbReference type="PROSITE" id="PS50110">
    <property type="entry name" value="RESPONSE_REGULATORY"/>
    <property type="match status" value="1"/>
</dbReference>
<feature type="domain" description="Response regulatory" evidence="6">
    <location>
        <begin position="5"/>
        <end position="126"/>
    </location>
</feature>
<feature type="domain" description="HTH araC/xylS-type" evidence="5">
    <location>
        <begin position="447"/>
        <end position="545"/>
    </location>
</feature>
<feature type="modified residue" description="4-aspartylphosphate" evidence="4">
    <location>
        <position position="59"/>
    </location>
</feature>
<evidence type="ECO:0000256" key="4">
    <source>
        <dbReference type="PROSITE-ProRule" id="PRU00169"/>
    </source>
</evidence>
<dbReference type="Gene3D" id="3.40.50.2300">
    <property type="match status" value="1"/>
</dbReference>
<reference evidence="7" key="2">
    <citation type="submission" date="2020-09" db="EMBL/GenBank/DDBJ databases">
        <authorList>
            <person name="Sun Q."/>
            <person name="Zhou Y."/>
        </authorList>
    </citation>
    <scope>NUCLEOTIDE SEQUENCE</scope>
    <source>
        <strain evidence="7">CGMCC 1.12987</strain>
    </source>
</reference>
<dbReference type="PROSITE" id="PS00041">
    <property type="entry name" value="HTH_ARAC_FAMILY_1"/>
    <property type="match status" value="1"/>
</dbReference>
<dbReference type="InterPro" id="IPR001789">
    <property type="entry name" value="Sig_transdc_resp-reg_receiver"/>
</dbReference>
<dbReference type="AlphaFoldDB" id="A0A917FSE2"/>
<dbReference type="EMBL" id="BMGR01000005">
    <property type="protein sequence ID" value="GGG01420.1"/>
    <property type="molecule type" value="Genomic_DNA"/>
</dbReference>
<evidence type="ECO:0000313" key="8">
    <source>
        <dbReference type="Proteomes" id="UP000644756"/>
    </source>
</evidence>
<dbReference type="InterPro" id="IPR009057">
    <property type="entry name" value="Homeodomain-like_sf"/>
</dbReference>
<dbReference type="PANTHER" id="PTHR43280:SF2">
    <property type="entry name" value="HTH-TYPE TRANSCRIPTIONAL REGULATOR EXSA"/>
    <property type="match status" value="1"/>
</dbReference>
<dbReference type="GO" id="GO:0000160">
    <property type="term" value="P:phosphorelay signal transduction system"/>
    <property type="evidence" value="ECO:0007669"/>
    <property type="project" value="InterPro"/>
</dbReference>
<proteinExistence type="predicted"/>
<dbReference type="Pfam" id="PF00072">
    <property type="entry name" value="Response_reg"/>
    <property type="match status" value="1"/>
</dbReference>
<dbReference type="InterPro" id="IPR018060">
    <property type="entry name" value="HTH_AraC"/>
</dbReference>
<dbReference type="GO" id="GO:0003700">
    <property type="term" value="F:DNA-binding transcription factor activity"/>
    <property type="evidence" value="ECO:0007669"/>
    <property type="project" value="InterPro"/>
</dbReference>
<dbReference type="InterPro" id="IPR011006">
    <property type="entry name" value="CheY-like_superfamily"/>
</dbReference>
<dbReference type="InterPro" id="IPR018062">
    <property type="entry name" value="HTH_AraC-typ_CS"/>
</dbReference>
<dbReference type="Gene3D" id="1.10.10.60">
    <property type="entry name" value="Homeodomain-like"/>
    <property type="match status" value="2"/>
</dbReference>
<dbReference type="PRINTS" id="PR00032">
    <property type="entry name" value="HTHARAC"/>
</dbReference>
<evidence type="ECO:0000259" key="5">
    <source>
        <dbReference type="PROSITE" id="PS01124"/>
    </source>
</evidence>
<dbReference type="PROSITE" id="PS01124">
    <property type="entry name" value="HTH_ARAC_FAMILY_2"/>
    <property type="match status" value="1"/>
</dbReference>
<dbReference type="GO" id="GO:0043565">
    <property type="term" value="F:sequence-specific DNA binding"/>
    <property type="evidence" value="ECO:0007669"/>
    <property type="project" value="InterPro"/>
</dbReference>
<evidence type="ECO:0000256" key="3">
    <source>
        <dbReference type="ARBA" id="ARBA00023163"/>
    </source>
</evidence>
<name>A0A917FSE2_9BACL</name>
<sequence length="551" mass="63940">MDKIKTIIVDDESRIRRGIERLVLSGGEQWEIVGTFSDGIEVIDFLEEQPIRIDLLITDVKMPEMDGLTLIKEVKKRNQDHDFCSIIVSGYDDVVYLQTAIREGASDYVLKPIDRTQFMEIQLRVKDKIELQRRQKRKWKDLAKDADKLAQTKQTQLLSETSSSFPEDISAMYWIKDFPDGLYQLFHVSTDEFPYKTRDYSPKDWGTMSYAVENIIDEVVNSFISDGRQSGWWWRDGGFNFWVLLFNSEQEVKEFSVKGEGFPDYLKSCINQYTPFSVSIAVSQPFEDLSILPIMKKQLHSLIRFRMAFGGNKVFSSRLADELGTRDVKPSLSSEMKEMAGKSAFMLGRAEMGEIEAQLNAFFGEITKLRSPDDIQFAIQYFMIQLYKVCLESTESGMLWSDLDELFEAVKAESNLNRIKNAIKQNVVQLHGKLLHYQQEHAHDPVVKAKAWIKEHISQKISIKDISDHVYMNPTYFCEFFKKQTGKTVLDYITDVRLEKARELLLDTDLNIGKISQQLGYQDTKYFSRLFKQKWGQLPSEYKKHIKTQDG</sequence>
<dbReference type="SMART" id="SM00448">
    <property type="entry name" value="REC"/>
    <property type="match status" value="1"/>
</dbReference>
<dbReference type="SMART" id="SM00342">
    <property type="entry name" value="HTH_ARAC"/>
    <property type="match status" value="1"/>
</dbReference>
<evidence type="ECO:0000259" key="6">
    <source>
        <dbReference type="PROSITE" id="PS50110"/>
    </source>
</evidence>
<dbReference type="Proteomes" id="UP000644756">
    <property type="component" value="Unassembled WGS sequence"/>
</dbReference>